<sequence>MKVVLLNDNPAVSRLVNVSLAKLGYEFIEVADTDSINGVDYDLLICDSALFDENSNYSLYAKDILYLVPRNYENISGKNVLEKPFLPTDFIDIVENILKKPLPYMGDKTDDLNLKNHKKDIDDEDNVKLGNEFGELRDIDDIDFSKHLNDELLDTNSLDDELLDNFEHIDDNEILDKQPIDKEMSSNEFVDDLASNPNDQDFDNEQKDSAQDDEIIPSSEEDYEVEDSIQEITQDELEDTIKETEDTTNIDNISNFNDESNLKNDTISKMNDESNLEDDTTISSENLNLDNDEKEELTEIKSDELDELSSMIQEIDNMPIDDIDKAEKEDEYMDLDEQSSDITSIDEALKEIDNIDESESLDEEQNSTETEKQSENLDNDLEEFSDDIIETENLDKSIDEIQNSVDTDHIDESSTSSLDEITDDSEVKNLDEFEEHSDEADVLTNEMLVNESDNDEFGDASKNAIADEAPLQNDAVYDENVSQESASINGYEATNIDEISEKDIKTALNEEVSQSLDDVKETPVSKIIDDGELKSELTKKISEQITESLNSSAIKDLLKDMNIKINISFEEKA</sequence>
<name>A0AAX0HDA8_CAMFE</name>
<feature type="region of interest" description="Disordered" evidence="1">
    <location>
        <begin position="402"/>
        <end position="424"/>
    </location>
</feature>
<dbReference type="RefSeq" id="WP_065840923.1">
    <property type="nucleotide sequence ID" value="NZ_LFLJ01000003.1"/>
</dbReference>
<evidence type="ECO:0000313" key="3">
    <source>
        <dbReference type="Proteomes" id="UP000093100"/>
    </source>
</evidence>
<evidence type="ECO:0000256" key="1">
    <source>
        <dbReference type="SAM" id="MobiDB-lite"/>
    </source>
</evidence>
<reference evidence="2 3" key="1">
    <citation type="journal article" date="2016" name="Genome Biol. Evol.">
        <title>Comparative Genomics of Campylobacter fetus from Reptiles and Mammals Reveals Divergent Evolution in Host-Associated Lineages.</title>
        <authorList>
            <person name="Gilbert M.J."/>
            <person name="Miller W.G."/>
            <person name="Yee E."/>
            <person name="Zomer A.L."/>
            <person name="van der Graaf-van Bloois L."/>
            <person name="Fitzgerald C."/>
            <person name="Forbes K.J."/>
            <person name="Meric G."/>
            <person name="Sheppard S.K."/>
            <person name="Wagenaar J.A."/>
            <person name="Duim B."/>
        </authorList>
    </citation>
    <scope>NUCLEOTIDE SEQUENCE [LARGE SCALE GENOMIC DNA]</scope>
    <source>
        <strain evidence="2 3">12S02225-3</strain>
    </source>
</reference>
<feature type="compositionally biased region" description="Acidic residues" evidence="1">
    <location>
        <begin position="354"/>
        <end position="366"/>
    </location>
</feature>
<organism evidence="2 3">
    <name type="scientific">Campylobacter fetus subsp. testudinum</name>
    <dbReference type="NCBI Taxonomy" id="1507806"/>
    <lineage>
        <taxon>Bacteria</taxon>
        <taxon>Pseudomonadati</taxon>
        <taxon>Campylobacterota</taxon>
        <taxon>Epsilonproteobacteria</taxon>
        <taxon>Campylobacterales</taxon>
        <taxon>Campylobacteraceae</taxon>
        <taxon>Campylobacter</taxon>
    </lineage>
</organism>
<dbReference type="EMBL" id="LFLK01000002">
    <property type="protein sequence ID" value="OCR91341.1"/>
    <property type="molecule type" value="Genomic_DNA"/>
</dbReference>
<feature type="region of interest" description="Disordered" evidence="1">
    <location>
        <begin position="242"/>
        <end position="380"/>
    </location>
</feature>
<protein>
    <recommendedName>
        <fullName evidence="4">Highly acidic protein</fullName>
    </recommendedName>
</protein>
<feature type="compositionally biased region" description="Polar residues" evidence="1">
    <location>
        <begin position="247"/>
        <end position="269"/>
    </location>
</feature>
<accession>A0AAX0HDA8</accession>
<comment type="caution">
    <text evidence="2">The sequence shown here is derived from an EMBL/GenBank/DDBJ whole genome shotgun (WGS) entry which is preliminary data.</text>
</comment>
<feature type="compositionally biased region" description="Acidic residues" evidence="1">
    <location>
        <begin position="211"/>
        <end position="226"/>
    </location>
</feature>
<feature type="region of interest" description="Disordered" evidence="1">
    <location>
        <begin position="190"/>
        <end position="226"/>
    </location>
</feature>
<dbReference type="Proteomes" id="UP000093100">
    <property type="component" value="Unassembled WGS sequence"/>
</dbReference>
<evidence type="ECO:0008006" key="4">
    <source>
        <dbReference type="Google" id="ProtNLM"/>
    </source>
</evidence>
<evidence type="ECO:0000313" key="2">
    <source>
        <dbReference type="EMBL" id="OCR91341.1"/>
    </source>
</evidence>
<dbReference type="AlphaFoldDB" id="A0AAX0HDA8"/>
<proteinExistence type="predicted"/>
<gene>
    <name evidence="2" type="ORF">CFT12S02225_02260</name>
</gene>
<feature type="compositionally biased region" description="Acidic residues" evidence="1">
    <location>
        <begin position="329"/>
        <end position="339"/>
    </location>
</feature>